<dbReference type="CDD" id="cd22160">
    <property type="entry name" value="F-box_AtFBL13-like"/>
    <property type="match status" value="1"/>
</dbReference>
<sequence length="452" mass="51867">MEEINSKERGGRCVDISRENEDMISYLPDTLLSQVLSYLPTKEAVRTSVLSTRWKSLWLFISEIDLDTCQFPDYNAFVIFMEKFLDFSRTRVEKPCFHKVKLSLRKNVNDPPCVTRWIELVATPELDHLDFECDPVLLRECLEVMPPSLYTSCQKLLHLRLHRVFVGTLLESVSLPCLKTMRLEYNTYASEVSLELLISSCPVLEDFSFVRKLECGVNVLRVHSKTLTSLSIETGIHDSDFKYADWDDDCSVRVLINTPRLKYLNLDDFISECKTISNLGSLTNVNLLSSLYTINSDDAVFNNISGVRDMSISSTNFTVIKNIKTLPQFCNLSCLKAELYFWDIDVLPMFLEICPNLRSLILDLYPSSMREQIRFTHVPQCLLSSLEFVEIASTFRGLVEKELVRYFAENSVVLKKLVLRLGSSMDEQDYVILRDLLLALPTVSSACEIVVR</sequence>
<dbReference type="PANTHER" id="PTHR31900">
    <property type="entry name" value="F-BOX/RNI SUPERFAMILY PROTEIN-RELATED"/>
    <property type="match status" value="1"/>
</dbReference>
<dbReference type="InterPro" id="IPR055411">
    <property type="entry name" value="LRR_FXL15/At3g58940/PEG3-like"/>
</dbReference>
<dbReference type="InterPro" id="IPR006566">
    <property type="entry name" value="FBD"/>
</dbReference>
<dbReference type="Pfam" id="PF00646">
    <property type="entry name" value="F-box"/>
    <property type="match status" value="1"/>
</dbReference>
<dbReference type="InterPro" id="IPR050232">
    <property type="entry name" value="FBL13/AtMIF1-like"/>
</dbReference>
<dbReference type="AlphaFoldDB" id="A0A6J0NFX5"/>
<reference evidence="2" key="1">
    <citation type="journal article" date="2019" name="Database">
        <title>The radish genome database (RadishGD): an integrated information resource for radish genomics.</title>
        <authorList>
            <person name="Yu H.J."/>
            <person name="Baek S."/>
            <person name="Lee Y.J."/>
            <person name="Cho A."/>
            <person name="Mun J.H."/>
        </authorList>
    </citation>
    <scope>NUCLEOTIDE SEQUENCE [LARGE SCALE GENOMIC DNA]</scope>
    <source>
        <strain evidence="2">cv. WK10039</strain>
    </source>
</reference>
<dbReference type="PROSITE" id="PS50181">
    <property type="entry name" value="FBOX"/>
    <property type="match status" value="1"/>
</dbReference>
<gene>
    <name evidence="3" type="primary">LOC108854405</name>
</gene>
<dbReference type="Pfam" id="PF08387">
    <property type="entry name" value="FBD"/>
    <property type="match status" value="1"/>
</dbReference>
<accession>A0A6J0NFX5</accession>
<dbReference type="SMART" id="SM00579">
    <property type="entry name" value="FBD"/>
    <property type="match status" value="1"/>
</dbReference>
<dbReference type="Proteomes" id="UP000504610">
    <property type="component" value="Chromosome 4"/>
</dbReference>
<dbReference type="OrthoDB" id="1112691at2759"/>
<dbReference type="InterPro" id="IPR001810">
    <property type="entry name" value="F-box_dom"/>
</dbReference>
<keyword evidence="2" id="KW-1185">Reference proteome</keyword>
<dbReference type="SUPFAM" id="SSF52058">
    <property type="entry name" value="L domain-like"/>
    <property type="match status" value="1"/>
</dbReference>
<dbReference type="GeneID" id="108854405"/>
<evidence type="ECO:0000259" key="1">
    <source>
        <dbReference type="PROSITE" id="PS50181"/>
    </source>
</evidence>
<dbReference type="InterPro" id="IPR053781">
    <property type="entry name" value="F-box_AtFBL13-like"/>
</dbReference>
<dbReference type="Pfam" id="PF24758">
    <property type="entry name" value="LRR_At5g56370"/>
    <property type="match status" value="1"/>
</dbReference>
<proteinExistence type="predicted"/>
<reference evidence="3" key="2">
    <citation type="submission" date="2025-08" db="UniProtKB">
        <authorList>
            <consortium name="RefSeq"/>
        </authorList>
    </citation>
    <scope>IDENTIFICATION</scope>
    <source>
        <tissue evidence="3">Leaf</tissue>
    </source>
</reference>
<protein>
    <submittedName>
        <fullName evidence="3">FBD-associated F-box protein At5g22720 isoform X1</fullName>
    </submittedName>
</protein>
<dbReference type="SUPFAM" id="SSF81383">
    <property type="entry name" value="F-box domain"/>
    <property type="match status" value="1"/>
</dbReference>
<evidence type="ECO:0000313" key="3">
    <source>
        <dbReference type="RefSeq" id="XP_018483455.1"/>
    </source>
</evidence>
<evidence type="ECO:0000313" key="2">
    <source>
        <dbReference type="Proteomes" id="UP000504610"/>
    </source>
</evidence>
<dbReference type="PANTHER" id="PTHR31900:SF25">
    <property type="entry name" value="FBD DOMAIN-CONTAINING PROTEIN"/>
    <property type="match status" value="1"/>
</dbReference>
<dbReference type="RefSeq" id="XP_018483455.1">
    <property type="nucleotide sequence ID" value="XM_018627953.2"/>
</dbReference>
<dbReference type="InterPro" id="IPR032675">
    <property type="entry name" value="LRR_dom_sf"/>
</dbReference>
<organism evidence="2 3">
    <name type="scientific">Raphanus sativus</name>
    <name type="common">Radish</name>
    <name type="synonym">Raphanus raphanistrum var. sativus</name>
    <dbReference type="NCBI Taxonomy" id="3726"/>
    <lineage>
        <taxon>Eukaryota</taxon>
        <taxon>Viridiplantae</taxon>
        <taxon>Streptophyta</taxon>
        <taxon>Embryophyta</taxon>
        <taxon>Tracheophyta</taxon>
        <taxon>Spermatophyta</taxon>
        <taxon>Magnoliopsida</taxon>
        <taxon>eudicotyledons</taxon>
        <taxon>Gunneridae</taxon>
        <taxon>Pentapetalae</taxon>
        <taxon>rosids</taxon>
        <taxon>malvids</taxon>
        <taxon>Brassicales</taxon>
        <taxon>Brassicaceae</taxon>
        <taxon>Brassiceae</taxon>
        <taxon>Raphanus</taxon>
    </lineage>
</organism>
<dbReference type="InterPro" id="IPR036047">
    <property type="entry name" value="F-box-like_dom_sf"/>
</dbReference>
<dbReference type="KEGG" id="rsz:108854405"/>
<name>A0A6J0NFX5_RAPSA</name>
<dbReference type="SMART" id="SM00256">
    <property type="entry name" value="FBOX"/>
    <property type="match status" value="1"/>
</dbReference>
<dbReference type="Gene3D" id="3.80.10.10">
    <property type="entry name" value="Ribonuclease Inhibitor"/>
    <property type="match status" value="1"/>
</dbReference>
<feature type="domain" description="F-box" evidence="1">
    <location>
        <begin position="21"/>
        <end position="57"/>
    </location>
</feature>